<dbReference type="Pfam" id="PF07179">
    <property type="entry name" value="SseB"/>
    <property type="match status" value="1"/>
</dbReference>
<sequence>MTETAETTEETVPELKQALQAAAANRTDEGFLQDDVTTVLNAFLNSTVYAASSEEPDNDKGANLLVVQDGDGKPLPVLFSSQEEAEQHKEQAPFVVQTNGITLVRTLDVGVVLDPMAEHQFLIPAEQMAQMRSFVEEQLAEAEAAQD</sequence>
<dbReference type="InterPro" id="IPR009839">
    <property type="entry name" value="SseB_N"/>
</dbReference>
<name>A0A7K1UME4_9MICC</name>
<accession>A0A7K1UME4</accession>
<dbReference type="RefSeq" id="WP_157325454.1">
    <property type="nucleotide sequence ID" value="NZ_BMFX01000012.1"/>
</dbReference>
<feature type="domain" description="SseB protein N-terminal" evidence="1">
    <location>
        <begin position="15"/>
        <end position="129"/>
    </location>
</feature>
<keyword evidence="3" id="KW-1185">Reference proteome</keyword>
<dbReference type="AlphaFoldDB" id="A0A7K1UME4"/>
<proteinExistence type="predicted"/>
<evidence type="ECO:0000313" key="2">
    <source>
        <dbReference type="EMBL" id="MVT27472.1"/>
    </source>
</evidence>
<protein>
    <recommendedName>
        <fullName evidence="1">SseB protein N-terminal domain-containing protein</fullName>
    </recommendedName>
</protein>
<dbReference type="Proteomes" id="UP000460157">
    <property type="component" value="Unassembled WGS sequence"/>
</dbReference>
<evidence type="ECO:0000313" key="3">
    <source>
        <dbReference type="Proteomes" id="UP000460157"/>
    </source>
</evidence>
<reference evidence="2 3" key="1">
    <citation type="submission" date="2019-12" db="EMBL/GenBank/DDBJ databases">
        <title>Nesterenkonia muleiensis sp. nov., a novel actinobacterium isolated from sap of Populus euphratica.</title>
        <authorList>
            <person name="Wang R."/>
        </authorList>
    </citation>
    <scope>NUCLEOTIDE SEQUENCE [LARGE SCALE GENOMIC DNA]</scope>
    <source>
        <strain evidence="2 3">F10</strain>
    </source>
</reference>
<dbReference type="OrthoDB" id="4963950at2"/>
<dbReference type="EMBL" id="WRPM01000099">
    <property type="protein sequence ID" value="MVT27472.1"/>
    <property type="molecule type" value="Genomic_DNA"/>
</dbReference>
<organism evidence="2 3">
    <name type="scientific">Nesterenkonia alkaliphila</name>
    <dbReference type="NCBI Taxonomy" id="1463631"/>
    <lineage>
        <taxon>Bacteria</taxon>
        <taxon>Bacillati</taxon>
        <taxon>Actinomycetota</taxon>
        <taxon>Actinomycetes</taxon>
        <taxon>Micrococcales</taxon>
        <taxon>Micrococcaceae</taxon>
        <taxon>Nesterenkonia</taxon>
    </lineage>
</organism>
<evidence type="ECO:0000259" key="1">
    <source>
        <dbReference type="Pfam" id="PF07179"/>
    </source>
</evidence>
<comment type="caution">
    <text evidence="2">The sequence shown here is derived from an EMBL/GenBank/DDBJ whole genome shotgun (WGS) entry which is preliminary data.</text>
</comment>
<gene>
    <name evidence="2" type="ORF">GNZ21_14120</name>
</gene>